<name>A0A139A221_GONPJ</name>
<sequence>MDSLPDELIRDILIRLPPRDVFLSVSVVCRRLHSVALSLASDDNRPWFLVDIDLIPNPARGPFKNPEWLPSFSRVVGPRAGVGVRYAVAKTFLQLPTHPHDGQPELTPDIIASKLRPPVRFCPAGIGRIFTAEPHASGLIPMSNLVSAGGLNLTPPVMWSTNLDTFEEVSAVMQHPATQLRILIVSVDGATTETPPVARPTGRPPLYQTLDTLTLTMLPTRDPQLLGRIERVRAILGSDLAHLENLTLDIPPTDHRTSTALRALLSETCTGLKRLKAGAHLFLPCRNANTNASLENPPLPPRCLPSVHTLFLEFPDKSIPNSGLLRDLISSEVASFLSNLVTLECQAFGRDGSHYTMDTAPSWAAFVGRTGARAVWIYGSKWGQVLGGPGLFAPQDRRDVGTEFARRVVGACELTGHGHVNVSWEGTEAPWLRRIV</sequence>
<evidence type="ECO:0000313" key="2">
    <source>
        <dbReference type="EMBL" id="KXS10791.1"/>
    </source>
</evidence>
<dbReference type="CDD" id="cd09917">
    <property type="entry name" value="F-box_SF"/>
    <property type="match status" value="1"/>
</dbReference>
<dbReference type="InterPro" id="IPR001810">
    <property type="entry name" value="F-box_dom"/>
</dbReference>
<dbReference type="AlphaFoldDB" id="A0A139A221"/>
<dbReference type="SUPFAM" id="SSF81383">
    <property type="entry name" value="F-box domain"/>
    <property type="match status" value="1"/>
</dbReference>
<organism evidence="2 3">
    <name type="scientific">Gonapodya prolifera (strain JEL478)</name>
    <name type="common">Monoblepharis prolifera</name>
    <dbReference type="NCBI Taxonomy" id="1344416"/>
    <lineage>
        <taxon>Eukaryota</taxon>
        <taxon>Fungi</taxon>
        <taxon>Fungi incertae sedis</taxon>
        <taxon>Chytridiomycota</taxon>
        <taxon>Chytridiomycota incertae sedis</taxon>
        <taxon>Monoblepharidomycetes</taxon>
        <taxon>Monoblepharidales</taxon>
        <taxon>Gonapodyaceae</taxon>
        <taxon>Gonapodya</taxon>
    </lineage>
</organism>
<dbReference type="Gene3D" id="1.20.1280.50">
    <property type="match status" value="1"/>
</dbReference>
<evidence type="ECO:0000259" key="1">
    <source>
        <dbReference type="PROSITE" id="PS50181"/>
    </source>
</evidence>
<gene>
    <name evidence="2" type="ORF">M427DRAFT_73560</name>
</gene>
<dbReference type="InterPro" id="IPR036047">
    <property type="entry name" value="F-box-like_dom_sf"/>
</dbReference>
<reference evidence="2 3" key="1">
    <citation type="journal article" date="2015" name="Genome Biol. Evol.">
        <title>Phylogenomic analyses indicate that early fungi evolved digesting cell walls of algal ancestors of land plants.</title>
        <authorList>
            <person name="Chang Y."/>
            <person name="Wang S."/>
            <person name="Sekimoto S."/>
            <person name="Aerts A.L."/>
            <person name="Choi C."/>
            <person name="Clum A."/>
            <person name="LaButti K.M."/>
            <person name="Lindquist E.A."/>
            <person name="Yee Ngan C."/>
            <person name="Ohm R.A."/>
            <person name="Salamov A.A."/>
            <person name="Grigoriev I.V."/>
            <person name="Spatafora J.W."/>
            <person name="Berbee M.L."/>
        </authorList>
    </citation>
    <scope>NUCLEOTIDE SEQUENCE [LARGE SCALE GENOMIC DNA]</scope>
    <source>
        <strain evidence="2 3">JEL478</strain>
    </source>
</reference>
<protein>
    <recommendedName>
        <fullName evidence="1">F-box domain-containing protein</fullName>
    </recommendedName>
</protein>
<keyword evidence="3" id="KW-1185">Reference proteome</keyword>
<accession>A0A139A221</accession>
<proteinExistence type="predicted"/>
<dbReference type="PROSITE" id="PS50181">
    <property type="entry name" value="FBOX"/>
    <property type="match status" value="1"/>
</dbReference>
<dbReference type="OrthoDB" id="28868at2759"/>
<feature type="domain" description="F-box" evidence="1">
    <location>
        <begin position="1"/>
        <end position="50"/>
    </location>
</feature>
<dbReference type="Proteomes" id="UP000070544">
    <property type="component" value="Unassembled WGS sequence"/>
</dbReference>
<evidence type="ECO:0000313" key="3">
    <source>
        <dbReference type="Proteomes" id="UP000070544"/>
    </source>
</evidence>
<dbReference type="EMBL" id="KQ965814">
    <property type="protein sequence ID" value="KXS10791.1"/>
    <property type="molecule type" value="Genomic_DNA"/>
</dbReference>
<dbReference type="Pfam" id="PF00646">
    <property type="entry name" value="F-box"/>
    <property type="match status" value="1"/>
</dbReference>